<proteinExistence type="inferred from homology"/>
<feature type="region of interest" description="Disordered" evidence="9">
    <location>
        <begin position="252"/>
        <end position="288"/>
    </location>
</feature>
<feature type="compositionally biased region" description="Pro residues" evidence="9">
    <location>
        <begin position="126"/>
        <end position="137"/>
    </location>
</feature>
<feature type="compositionally biased region" description="Polar residues" evidence="9">
    <location>
        <begin position="1"/>
        <end position="10"/>
    </location>
</feature>
<reference evidence="11 12" key="1">
    <citation type="submission" date="2016-03" db="EMBL/GenBank/DDBJ databases">
        <title>Comparative genomics of Pseudogymnoascus destructans, the fungus causing white-nose syndrome of bats.</title>
        <authorList>
            <person name="Palmer J.M."/>
            <person name="Drees K.P."/>
            <person name="Foster J.T."/>
            <person name="Lindner D.L."/>
        </authorList>
    </citation>
    <scope>NUCLEOTIDE SEQUENCE [LARGE SCALE GENOMIC DNA]</scope>
    <source>
        <strain evidence="11 12">UAMH 10579</strain>
    </source>
</reference>
<keyword evidence="12" id="KW-1185">Reference proteome</keyword>
<evidence type="ECO:0000256" key="7">
    <source>
        <dbReference type="ARBA" id="ARBA00025346"/>
    </source>
</evidence>
<keyword evidence="4" id="KW-0805">Transcription regulation</keyword>
<dbReference type="STRING" id="342668.A0A1B8GHG8"/>
<evidence type="ECO:0000256" key="6">
    <source>
        <dbReference type="ARBA" id="ARBA00023242"/>
    </source>
</evidence>
<dbReference type="GeneID" id="28840046"/>
<name>A0A1B8GHG8_9PEZI</name>
<dbReference type="Pfam" id="PF05236">
    <property type="entry name" value="TAF4"/>
    <property type="match status" value="1"/>
</dbReference>
<accession>A0A1B8GHG8</accession>
<keyword evidence="5" id="KW-0804">Transcription</keyword>
<feature type="compositionally biased region" description="Polar residues" evidence="9">
    <location>
        <begin position="97"/>
        <end position="119"/>
    </location>
</feature>
<dbReference type="GO" id="GO:0005669">
    <property type="term" value="C:transcription factor TFIID complex"/>
    <property type="evidence" value="ECO:0007669"/>
    <property type="project" value="InterPro"/>
</dbReference>
<protein>
    <recommendedName>
        <fullName evidence="3">Transcription initiation factor TFIID subunit 4</fullName>
    </recommendedName>
    <alternativeName>
        <fullName evidence="8">TBP-associated factor 4</fullName>
    </alternativeName>
</protein>
<feature type="domain" description="Transcription initiation factor TFIID component TAF4 C-terminal" evidence="10">
    <location>
        <begin position="381"/>
        <end position="656"/>
    </location>
</feature>
<feature type="region of interest" description="Disordered" evidence="9">
    <location>
        <begin position="432"/>
        <end position="482"/>
    </location>
</feature>
<evidence type="ECO:0000256" key="1">
    <source>
        <dbReference type="ARBA" id="ARBA00004123"/>
    </source>
</evidence>
<evidence type="ECO:0000256" key="5">
    <source>
        <dbReference type="ARBA" id="ARBA00023163"/>
    </source>
</evidence>
<evidence type="ECO:0000256" key="4">
    <source>
        <dbReference type="ARBA" id="ARBA00023015"/>
    </source>
</evidence>
<dbReference type="PROSITE" id="PS00018">
    <property type="entry name" value="EF_HAND_1"/>
    <property type="match status" value="1"/>
</dbReference>
<reference evidence="12" key="2">
    <citation type="journal article" date="2018" name="Nat. Commun.">
        <title>Extreme sensitivity to ultraviolet light in the fungal pathogen causing white-nose syndrome of bats.</title>
        <authorList>
            <person name="Palmer J.M."/>
            <person name="Drees K.P."/>
            <person name="Foster J.T."/>
            <person name="Lindner D.L."/>
        </authorList>
    </citation>
    <scope>NUCLEOTIDE SEQUENCE [LARGE SCALE GENOMIC DNA]</scope>
    <source>
        <strain evidence="12">UAMH 10579</strain>
    </source>
</reference>
<dbReference type="GO" id="GO:0006352">
    <property type="term" value="P:DNA-templated transcription initiation"/>
    <property type="evidence" value="ECO:0007669"/>
    <property type="project" value="InterPro"/>
</dbReference>
<evidence type="ECO:0000256" key="2">
    <source>
        <dbReference type="ARBA" id="ARBA00006178"/>
    </source>
</evidence>
<dbReference type="RefSeq" id="XP_018129014.2">
    <property type="nucleotide sequence ID" value="XM_018276101.2"/>
</dbReference>
<feature type="compositionally biased region" description="Polar residues" evidence="9">
    <location>
        <begin position="64"/>
        <end position="74"/>
    </location>
</feature>
<feature type="region of interest" description="Disordered" evidence="9">
    <location>
        <begin position="583"/>
        <end position="611"/>
    </location>
</feature>
<evidence type="ECO:0000256" key="8">
    <source>
        <dbReference type="ARBA" id="ARBA00031747"/>
    </source>
</evidence>
<comment type="function">
    <text evidence="7">Functions as a component of the DNA-binding general transcription factor complex TFIID. Binding of TFIID to a promoter (with or without TATA element) is the initial step in pre-initiation complex (PIC) formation. TFIID plays a key role in the regulation of gene expression by RNA polymerase II through different activities such as transcription activator interaction, core promoter recognition and selectivity, TFIIA and TFIIB interaction, chromatin modification (histone acetylation by TAF1), facilitation of DNA opening and initiation of transcription.</text>
</comment>
<gene>
    <name evidence="11" type="ORF">VE01_06660</name>
</gene>
<comment type="similarity">
    <text evidence="2">Belongs to the TAF4 family.</text>
</comment>
<dbReference type="InterPro" id="IPR007900">
    <property type="entry name" value="TAF4_C"/>
</dbReference>
<sequence length="675" mass="71770">MNFLTTTSFTMAQQQQPQYQMPAQLPVQMPGPVGPSSPAQAAPSPGAQAFYQPAAKRQRLSPDPRSQPTSPYTQSPYGPTPSTAAPPSSLPPAHSSHFANISQPPTYQGPYSNGHTTPALSHPSPYSQPPTYNPNAPPVSNVHAMPSHSPHQPHPPHPTNVPTSNQFPNNYSMPPQQQQQQQQQHQQHGAGAMGPPSKPAERDNVNDDQMDVLANAGVDLRAEESFAMSFHTGSFNSQPAFNQAGLNATGHGFTQFGPGDAGSFYGSGPANQPGAPIDKATQDQIQKKTADQAWADAAYKLAMSRQHELKHPHVHVGALWNKMDKIAKENGLVLNTDNGKMPQLKLPSEFPSEIKIETRTGPDGALVVANTTFLPQDTALADQLALMSLATNQRIRILLEETIAIVKSRRVGSHGVIPSEWSDVAASSTSAAGTVVPEGAPRTGWESAVSPGTNPTNDPASAAGRLPTPVSEGTKTPTGTVTMTNELIKSLREAANVERNFEEKRLAKRQGRPTDGTVARSGSAAPGTPGTVAPEPSTKPLTKKEREKQDKGKQNLVDSHAQANATTATFLFGGKKKNKYSWMDSGGGSGASTPGRTSMQAPGTPGGIGGGVVEKVRLTADGKNRMGGFREDKDGGRLVQLRDFLAVLENDGREKKTLQRTYAWLEGPKPKPTVA</sequence>
<feature type="region of interest" description="Disordered" evidence="9">
    <location>
        <begin position="1"/>
        <end position="205"/>
    </location>
</feature>
<feature type="region of interest" description="Disordered" evidence="9">
    <location>
        <begin position="499"/>
        <end position="561"/>
    </location>
</feature>
<comment type="subcellular location">
    <subcellularLocation>
        <location evidence="1">Nucleus</location>
    </subcellularLocation>
</comment>
<dbReference type="InterPro" id="IPR018247">
    <property type="entry name" value="EF_Hand_1_Ca_BS"/>
</dbReference>
<feature type="compositionally biased region" description="Polar residues" evidence="9">
    <location>
        <begin position="591"/>
        <end position="601"/>
    </location>
</feature>
<evidence type="ECO:0000256" key="3">
    <source>
        <dbReference type="ARBA" id="ARBA00017306"/>
    </source>
</evidence>
<feature type="compositionally biased region" description="Basic and acidic residues" evidence="9">
    <location>
        <begin position="542"/>
        <end position="553"/>
    </location>
</feature>
<feature type="compositionally biased region" description="Low complexity" evidence="9">
    <location>
        <begin position="75"/>
        <end position="96"/>
    </location>
</feature>
<feature type="compositionally biased region" description="Low complexity" evidence="9">
    <location>
        <begin position="11"/>
        <end position="49"/>
    </location>
</feature>
<feature type="compositionally biased region" description="Polar residues" evidence="9">
    <location>
        <begin position="450"/>
        <end position="459"/>
    </location>
</feature>
<evidence type="ECO:0000256" key="9">
    <source>
        <dbReference type="SAM" id="MobiDB-lite"/>
    </source>
</evidence>
<evidence type="ECO:0000259" key="10">
    <source>
        <dbReference type="Pfam" id="PF05236"/>
    </source>
</evidence>
<dbReference type="EMBL" id="KV460236">
    <property type="protein sequence ID" value="OBT95281.2"/>
    <property type="molecule type" value="Genomic_DNA"/>
</dbReference>
<dbReference type="Proteomes" id="UP000091956">
    <property type="component" value="Unassembled WGS sequence"/>
</dbReference>
<dbReference type="AlphaFoldDB" id="A0A1B8GHG8"/>
<organism evidence="11 12">
    <name type="scientific">Pseudogymnoascus verrucosus</name>
    <dbReference type="NCBI Taxonomy" id="342668"/>
    <lineage>
        <taxon>Eukaryota</taxon>
        <taxon>Fungi</taxon>
        <taxon>Dikarya</taxon>
        <taxon>Ascomycota</taxon>
        <taxon>Pezizomycotina</taxon>
        <taxon>Leotiomycetes</taxon>
        <taxon>Thelebolales</taxon>
        <taxon>Thelebolaceae</taxon>
        <taxon>Pseudogymnoascus</taxon>
    </lineage>
</organism>
<evidence type="ECO:0000313" key="11">
    <source>
        <dbReference type="EMBL" id="OBT95281.2"/>
    </source>
</evidence>
<evidence type="ECO:0000313" key="12">
    <source>
        <dbReference type="Proteomes" id="UP000091956"/>
    </source>
</evidence>
<keyword evidence="6" id="KW-0539">Nucleus</keyword>
<feature type="compositionally biased region" description="Polar residues" evidence="9">
    <location>
        <begin position="160"/>
        <end position="175"/>
    </location>
</feature>
<feature type="compositionally biased region" description="Low complexity" evidence="9">
    <location>
        <begin position="176"/>
        <end position="188"/>
    </location>
</feature>